<dbReference type="Gene3D" id="3.40.50.1820">
    <property type="entry name" value="alpha/beta hydrolase"/>
    <property type="match status" value="1"/>
</dbReference>
<dbReference type="PROSITE" id="PS00122">
    <property type="entry name" value="CARBOXYLESTERASE_B_1"/>
    <property type="match status" value="1"/>
</dbReference>
<sequence length="509" mass="55123">MTQNSLTVEAPAGNFTGRIDDDVLSWRGIRYALAPTGERRWRAPVAAPRLETDYYAVEFGPVCPQKKAPAVPLPPGAVLDEDCLSLNVWAPQDRATPLPVMVWVHGGAYTFGASSQPLYDATALVKTGGIIVVTINYRLGGFGFVDLTGVLPDADNNLALRDVLLALRWVQDNIAAFGGDPGQVTVAGESAGGGLVTTLLATPSAQGLFHRAIAQSSPASSVYGQERSHAVADLFVKQLGVARTDSATLRAVSPDTIVDASMEVYSYVPETDPGVLPFIPVIDGDLLPESPDVVLHEGRGLAVPLLIGTNKDEAALFKYMKSPLVPISEQGLDTMYANLHQDNPAMELPSKEQVLDAYEDVRYKVLGMGIARDLGFRMPTVWAVEGHSTIAETYLYRFDYATPFLRIIKLGATHATELPYLWGNLSSGPKDPTFLLGGRRKGEAISRRMQERWTAFVKGQSPDCAQGPAWPVYDDQQRATLVIDATDTVVDDLDAEIRSAWGEQVISFH</sequence>
<evidence type="ECO:0000259" key="4">
    <source>
        <dbReference type="Pfam" id="PF00135"/>
    </source>
</evidence>
<keyword evidence="6" id="KW-1185">Reference proteome</keyword>
<accession>A0A2Y8ZPU1</accession>
<organism evidence="5 6">
    <name type="scientific">Branchiibius hedensis</name>
    <dbReference type="NCBI Taxonomy" id="672460"/>
    <lineage>
        <taxon>Bacteria</taxon>
        <taxon>Bacillati</taxon>
        <taxon>Actinomycetota</taxon>
        <taxon>Actinomycetes</taxon>
        <taxon>Micrococcales</taxon>
        <taxon>Dermacoccaceae</taxon>
        <taxon>Branchiibius</taxon>
    </lineage>
</organism>
<dbReference type="InterPro" id="IPR050309">
    <property type="entry name" value="Type-B_Carboxylest/Lipase"/>
</dbReference>
<dbReference type="Pfam" id="PF00135">
    <property type="entry name" value="COesterase"/>
    <property type="match status" value="1"/>
</dbReference>
<dbReference type="AlphaFoldDB" id="A0A2Y8ZPU1"/>
<dbReference type="EMBL" id="UESZ01000001">
    <property type="protein sequence ID" value="SSA33854.1"/>
    <property type="molecule type" value="Genomic_DNA"/>
</dbReference>
<evidence type="ECO:0000313" key="5">
    <source>
        <dbReference type="EMBL" id="SSA33854.1"/>
    </source>
</evidence>
<gene>
    <name evidence="5" type="ORF">SAMN04489750_1151</name>
</gene>
<keyword evidence="2 3" id="KW-0378">Hydrolase</keyword>
<dbReference type="InterPro" id="IPR002018">
    <property type="entry name" value="CarbesteraseB"/>
</dbReference>
<dbReference type="OrthoDB" id="3199405at2"/>
<dbReference type="Proteomes" id="UP000250028">
    <property type="component" value="Unassembled WGS sequence"/>
</dbReference>
<dbReference type="PANTHER" id="PTHR11559">
    <property type="entry name" value="CARBOXYLESTERASE"/>
    <property type="match status" value="1"/>
</dbReference>
<evidence type="ECO:0000313" key="6">
    <source>
        <dbReference type="Proteomes" id="UP000250028"/>
    </source>
</evidence>
<dbReference type="GO" id="GO:0016787">
    <property type="term" value="F:hydrolase activity"/>
    <property type="evidence" value="ECO:0007669"/>
    <property type="project" value="UniProtKB-KW"/>
</dbReference>
<evidence type="ECO:0000256" key="3">
    <source>
        <dbReference type="RuleBase" id="RU361235"/>
    </source>
</evidence>
<dbReference type="InterPro" id="IPR019826">
    <property type="entry name" value="Carboxylesterase_B_AS"/>
</dbReference>
<evidence type="ECO:0000256" key="1">
    <source>
        <dbReference type="ARBA" id="ARBA00005964"/>
    </source>
</evidence>
<feature type="domain" description="Carboxylesterase type B" evidence="4">
    <location>
        <begin position="6"/>
        <end position="489"/>
    </location>
</feature>
<proteinExistence type="inferred from homology"/>
<evidence type="ECO:0000256" key="2">
    <source>
        <dbReference type="ARBA" id="ARBA00022801"/>
    </source>
</evidence>
<name>A0A2Y8ZPU1_9MICO</name>
<comment type="similarity">
    <text evidence="1 3">Belongs to the type-B carboxylesterase/lipase family.</text>
</comment>
<dbReference type="SUPFAM" id="SSF53474">
    <property type="entry name" value="alpha/beta-Hydrolases"/>
    <property type="match status" value="1"/>
</dbReference>
<dbReference type="InterPro" id="IPR029058">
    <property type="entry name" value="AB_hydrolase_fold"/>
</dbReference>
<protein>
    <recommendedName>
        <fullName evidence="3">Carboxylic ester hydrolase</fullName>
        <ecNumber evidence="3">3.1.1.-</ecNumber>
    </recommendedName>
</protein>
<dbReference type="EC" id="3.1.1.-" evidence="3"/>
<reference evidence="6" key="1">
    <citation type="submission" date="2016-10" db="EMBL/GenBank/DDBJ databases">
        <authorList>
            <person name="Varghese N."/>
            <person name="Submissions S."/>
        </authorList>
    </citation>
    <scope>NUCLEOTIDE SEQUENCE [LARGE SCALE GENOMIC DNA]</scope>
    <source>
        <strain evidence="6">DSM 22951</strain>
    </source>
</reference>
<dbReference type="RefSeq" id="WP_109684493.1">
    <property type="nucleotide sequence ID" value="NZ_QGDN01000001.1"/>
</dbReference>